<dbReference type="Proteomes" id="UP000004382">
    <property type="component" value="Unassembled WGS sequence"/>
</dbReference>
<name>H1KCV3_METEX</name>
<dbReference type="PATRIC" id="fig|882800.3.peg.446"/>
<evidence type="ECO:0000313" key="2">
    <source>
        <dbReference type="Proteomes" id="UP000004382"/>
    </source>
</evidence>
<reference evidence="1 2" key="1">
    <citation type="submission" date="2011-09" db="EMBL/GenBank/DDBJ databases">
        <title>The draft genome of Methylobacterium extorquens DSM 13060.</title>
        <authorList>
            <consortium name="US DOE Joint Genome Institute (JGI-PGF)"/>
            <person name="Lucas S."/>
            <person name="Han J."/>
            <person name="Lapidus A."/>
            <person name="Cheng J.-F."/>
            <person name="Goodwin L."/>
            <person name="Pitluck S."/>
            <person name="Peters L."/>
            <person name="Land M.L."/>
            <person name="Hauser L."/>
            <person name="Koskimaki J."/>
            <person name="Halonen O."/>
            <person name="Pirttila A."/>
            <person name="Frank C."/>
            <person name="Woyke T.J."/>
        </authorList>
    </citation>
    <scope>NUCLEOTIDE SEQUENCE [LARGE SCALE GENOMIC DNA]</scope>
    <source>
        <strain evidence="1 2">DSM 13060</strain>
    </source>
</reference>
<proteinExistence type="predicted"/>
<dbReference type="InterPro" id="IPR006311">
    <property type="entry name" value="TAT_signal"/>
</dbReference>
<dbReference type="AlphaFoldDB" id="H1KCV3"/>
<organism evidence="1 2">
    <name type="scientific">Methylorubrum extorquens DSM 13060</name>
    <dbReference type="NCBI Taxonomy" id="882800"/>
    <lineage>
        <taxon>Bacteria</taxon>
        <taxon>Pseudomonadati</taxon>
        <taxon>Pseudomonadota</taxon>
        <taxon>Alphaproteobacteria</taxon>
        <taxon>Hyphomicrobiales</taxon>
        <taxon>Methylobacteriaceae</taxon>
        <taxon>Methylorubrum</taxon>
    </lineage>
</organism>
<evidence type="ECO:0000313" key="1">
    <source>
        <dbReference type="EMBL" id="EHP94640.1"/>
    </source>
</evidence>
<protein>
    <submittedName>
        <fullName evidence="1">Uncharacterized protein</fullName>
    </submittedName>
</protein>
<accession>H1KCV3</accession>
<dbReference type="RefSeq" id="WP_003596722.1">
    <property type="nucleotide sequence ID" value="NZ_AGJK01000006.1"/>
</dbReference>
<sequence>MRIGSDAAAQAGSGLTRRGLLARSAAVAGSRLIPAPPLATLMVPAPARAEVVTAALAVVSVVAGLIASHNRRGGAMLSAVNQKVDVVINQVADVQKSVALILERLSTLTSHIDELLKEQHVRETHLAIQGAVLRYRDKIQALEPASWPLSMFRRNDGLMQDVQAVVDDLYRAVFALDASKAYGPTTALLLPSAFALEHSLLLLRGDPPTAIATRLERNLSWFDKISDPAQPKSTASYRTSAVRRLDDATRAAAATQFGRALDLKPGTVLFDCAGVNDYRPRGSWRGDCRISRMGDGAEFCSGGYNISERVGPRERMFANLVLEERPISVAVEIDGRSEVRNTDFNVPVLTRSEPSAVLPEGDPRLPPSCAQVATIDQGNASARASWMRERIQKSPRNADLDQLRGHLASIGMERSRISYADAALAVMAAAKPKIQAAIRDLKAG</sequence>
<comment type="caution">
    <text evidence="1">The sequence shown here is derived from an EMBL/GenBank/DDBJ whole genome shotgun (WGS) entry which is preliminary data.</text>
</comment>
<gene>
    <name evidence="1" type="ORF">MetexDRAFT_0465</name>
</gene>
<dbReference type="PROSITE" id="PS51318">
    <property type="entry name" value="TAT"/>
    <property type="match status" value="1"/>
</dbReference>
<dbReference type="EMBL" id="AGJK01000006">
    <property type="protein sequence ID" value="EHP94640.1"/>
    <property type="molecule type" value="Genomic_DNA"/>
</dbReference>